<name>A0A8S5VAG8_9CAUD</name>
<sequence length="285" mass="30590">MANVIQLRKFYSEALDEVYKLASLTSVLDGDNTLVKEGANANELLIPKMSMDGLANYGRNSGYVNGSVTFEYETKKIGYDRGRMFTVDALDEMEATPVFSSLSAEFVRTKVVPELDAYRLGAYASKAGIGSATGALANGKAAIDAVMAAKSAIKDAEASLDTVYLFIKSPLKDLIDGLETTASRAALDGWAGIIEVPSSRFFKTITLNNGTTSGQEAGGFKGAGAINFLAVDKRAVIQFQKHTVNKIITPDQNQDADAWKFGYRTAGIAEVRDNKLPGIYAHTAQ</sequence>
<evidence type="ECO:0000313" key="1">
    <source>
        <dbReference type="EMBL" id="DAG03599.1"/>
    </source>
</evidence>
<reference evidence="1" key="1">
    <citation type="journal article" date="2021" name="Proc. Natl. Acad. Sci. U.S.A.">
        <title>A Catalog of Tens of Thousands of Viruses from Human Metagenomes Reveals Hidden Associations with Chronic Diseases.</title>
        <authorList>
            <person name="Tisza M.J."/>
            <person name="Buck C.B."/>
        </authorList>
    </citation>
    <scope>NUCLEOTIDE SEQUENCE</scope>
    <source>
        <strain evidence="1">CthGz5</strain>
    </source>
</reference>
<proteinExistence type="predicted"/>
<dbReference type="EMBL" id="BK016232">
    <property type="protein sequence ID" value="DAG03599.1"/>
    <property type="molecule type" value="Genomic_DNA"/>
</dbReference>
<organism evidence="1">
    <name type="scientific">Siphoviridae sp. cthGz5</name>
    <dbReference type="NCBI Taxonomy" id="2825613"/>
    <lineage>
        <taxon>Viruses</taxon>
        <taxon>Duplodnaviria</taxon>
        <taxon>Heunggongvirae</taxon>
        <taxon>Uroviricota</taxon>
        <taxon>Caudoviricetes</taxon>
    </lineage>
</organism>
<accession>A0A8S5VAG8</accession>
<protein>
    <submittedName>
        <fullName evidence="1">Major capsid protein</fullName>
    </submittedName>
</protein>